<reference evidence="2" key="1">
    <citation type="journal article" date="2020" name="Microbiol. Resour. Announc.">
        <title>Complete Genome Sequence of Geobacillus sp. Strain E55-1, Isolated from Mine Geyser in Japan.</title>
        <authorList>
            <person name="Miyazaki K."/>
            <person name="Hase E."/>
            <person name="Tokito N."/>
        </authorList>
    </citation>
    <scope>NUCLEOTIDE SEQUENCE [LARGE SCALE GENOMIC DNA]</scope>
    <source>
        <strain evidence="2">E55-1</strain>
    </source>
</reference>
<organism evidence="1 2">
    <name type="scientific">Geobacillus subterraneus</name>
    <dbReference type="NCBI Taxonomy" id="129338"/>
    <lineage>
        <taxon>Bacteria</taxon>
        <taxon>Bacillati</taxon>
        <taxon>Bacillota</taxon>
        <taxon>Bacilli</taxon>
        <taxon>Bacillales</taxon>
        <taxon>Anoxybacillaceae</taxon>
        <taxon>Geobacillus</taxon>
    </lineage>
</organism>
<evidence type="ECO:0000313" key="1">
    <source>
        <dbReference type="EMBL" id="BBW95915.1"/>
    </source>
</evidence>
<name>A0A679FMW2_9BACL</name>
<evidence type="ECO:0000313" key="2">
    <source>
        <dbReference type="Proteomes" id="UP000501421"/>
    </source>
</evidence>
<protein>
    <submittedName>
        <fullName evidence="1">Uncharacterized protein</fullName>
    </submittedName>
</protein>
<gene>
    <name evidence="1" type="ORF">GsuE55_07480</name>
</gene>
<proteinExistence type="predicted"/>
<keyword evidence="2" id="KW-1185">Reference proteome</keyword>
<dbReference type="EMBL" id="AP022557">
    <property type="protein sequence ID" value="BBW95915.1"/>
    <property type="molecule type" value="Genomic_DNA"/>
</dbReference>
<dbReference type="Proteomes" id="UP000501421">
    <property type="component" value="Chromosome"/>
</dbReference>
<sequence length="81" mass="8961">MQNGLLPPWKINGKMKVLLKEEGLSFRGLTLPNVNKSLKPQTLNLERGRPRLEDSTPLPFAGGGVVFRLEMEAGKPFAMAK</sequence>
<accession>A0A679FMW2</accession>
<dbReference type="AlphaFoldDB" id="A0A679FMW2"/>
<dbReference type="RefSeq" id="WP_033844025.1">
    <property type="nucleotide sequence ID" value="NZ_AP022557.1"/>
</dbReference>